<dbReference type="Proteomes" id="UP000824881">
    <property type="component" value="Unassembled WGS sequence"/>
</dbReference>
<gene>
    <name evidence="1" type="ORF">CCMSSC00406_0008119</name>
</gene>
<dbReference type="EMBL" id="WQMT02000008">
    <property type="protein sequence ID" value="KAG9219742.1"/>
    <property type="molecule type" value="Genomic_DNA"/>
</dbReference>
<name>A0ACB7INE1_PLECO</name>
<protein>
    <submittedName>
        <fullName evidence="1">Uncharacterized protein</fullName>
    </submittedName>
</protein>
<keyword evidence="2" id="KW-1185">Reference proteome</keyword>
<evidence type="ECO:0000313" key="1">
    <source>
        <dbReference type="EMBL" id="KAG9219742.1"/>
    </source>
</evidence>
<evidence type="ECO:0000313" key="2">
    <source>
        <dbReference type="Proteomes" id="UP000824881"/>
    </source>
</evidence>
<accession>A0ACB7INE1</accession>
<sequence>MRAHDSIPPSNKENDDSRRPSRTRRASEREAQRFQDEVDKAQRRARKAEKKAERERRKNFETAASTAAANVASQRSHHVSDDEGNISSDDGGTYTSRAVEARPQAIKKILAQRNGRVPQVLSDDSDDENDDNLQCGRTATKATRLDRQLIQSPHRRSVSPIMRDPSPNAGEKRSRSSDSDDLRSVKEAKQQTHGRPKQADYSPLVQEVITVAIQLWRLKIFCENAFPTVQDEGRWIGEVWRQACVKLQVEHALDMNISRLITSRTSHTRGEVKTKVKAFVPSIFDLESSQHPKVIEKMRSRAAKLKDGYNFVYKEPHKDITKRKGLYRGKIIQKCVNALWFANRRDEGVRFPDSFSPIPLPALALIFAAIENCIDEWITGIHTSLDFTATEYEPVYQDHLKSLHSFRDHSKHLNILGNICTKLYNSGRFHSGAQPLDKFRPPAISIDALNAAIDEYKADPTTETDVASKLARYPSAFARSVQDHRGIQQDVSPISLGTPTAYTFFFTFETSAPWHMDIVFQDRQIAELEDGTIPRDDEWAFRERARALLRRWYPNPPPDRTVTGVADGVSDGVVVGGDAET</sequence>
<proteinExistence type="predicted"/>
<organism evidence="1 2">
    <name type="scientific">Pleurotus cornucopiae</name>
    <name type="common">Cornucopia mushroom</name>
    <dbReference type="NCBI Taxonomy" id="5321"/>
    <lineage>
        <taxon>Eukaryota</taxon>
        <taxon>Fungi</taxon>
        <taxon>Dikarya</taxon>
        <taxon>Basidiomycota</taxon>
        <taxon>Agaricomycotina</taxon>
        <taxon>Agaricomycetes</taxon>
        <taxon>Agaricomycetidae</taxon>
        <taxon>Agaricales</taxon>
        <taxon>Pleurotineae</taxon>
        <taxon>Pleurotaceae</taxon>
        <taxon>Pleurotus</taxon>
    </lineage>
</organism>
<comment type="caution">
    <text evidence="1">The sequence shown here is derived from an EMBL/GenBank/DDBJ whole genome shotgun (WGS) entry which is preliminary data.</text>
</comment>
<reference evidence="1 2" key="1">
    <citation type="journal article" date="2021" name="Appl. Environ. Microbiol.">
        <title>Genetic linkage and physical mapping for an oyster mushroom Pleurotus cornucopiae and QTL analysis for the trait cap color.</title>
        <authorList>
            <person name="Zhang Y."/>
            <person name="Gao W."/>
            <person name="Sonnenberg A."/>
            <person name="Chen Q."/>
            <person name="Zhang J."/>
            <person name="Huang C."/>
        </authorList>
    </citation>
    <scope>NUCLEOTIDE SEQUENCE [LARGE SCALE GENOMIC DNA]</scope>
    <source>
        <strain evidence="1">CCMSSC00406</strain>
    </source>
</reference>